<dbReference type="RefSeq" id="WP_135595477.1">
    <property type="nucleotide sequence ID" value="NZ_RQEZ01000075.1"/>
</dbReference>
<proteinExistence type="predicted"/>
<evidence type="ECO:0000313" key="2">
    <source>
        <dbReference type="Proteomes" id="UP000298277"/>
    </source>
</evidence>
<sequence length="143" mass="16143">MRRNLIFAGLTLILWTGFAEAKSILPTRPDVLKALDRIHLSFFEGTKVDAEPLVASLQQEVTRDKTLLPAFQAAQKLTIAKNETDRLNAYSELAESLKEYIQKDESTGIHVFYCPMVKKKWIASGDKIRNPYDPSMKGCGKKI</sequence>
<name>A0A5F1YHA9_9LEPT</name>
<reference evidence="1" key="1">
    <citation type="journal article" date="2019" name="PLoS Negl. Trop. Dis.">
        <title>Revisiting the worldwide diversity of Leptospira species in the environment.</title>
        <authorList>
            <person name="Vincent A.T."/>
            <person name="Schiettekatte O."/>
            <person name="Bourhy P."/>
            <person name="Veyrier F.J."/>
            <person name="Picardeau M."/>
        </authorList>
    </citation>
    <scope>NUCLEOTIDE SEQUENCE [LARGE SCALE GENOMIC DNA]</scope>
    <source>
        <strain evidence="1">201800299</strain>
    </source>
</reference>
<protein>
    <submittedName>
        <fullName evidence="1">DUF3347 domain-containing protein</fullName>
    </submittedName>
</protein>
<dbReference type="AlphaFoldDB" id="A0A5F1YHA9"/>
<dbReference type="OrthoDB" id="5294039at2"/>
<comment type="caution">
    <text evidence="1">The sequence shown here is derived from an EMBL/GenBank/DDBJ whole genome shotgun (WGS) entry which is preliminary data.</text>
</comment>
<dbReference type="Proteomes" id="UP000298277">
    <property type="component" value="Unassembled WGS sequence"/>
</dbReference>
<keyword evidence="2" id="KW-1185">Reference proteome</keyword>
<gene>
    <name evidence="1" type="ORF">EHQ17_02860</name>
</gene>
<dbReference type="NCBIfam" id="NF047615">
    <property type="entry name" value="LIC13259_LIC11441_fam"/>
    <property type="match status" value="1"/>
</dbReference>
<organism evidence="1 2">
    <name type="scientific">Leptospira gomenensis</name>
    <dbReference type="NCBI Taxonomy" id="2484974"/>
    <lineage>
        <taxon>Bacteria</taxon>
        <taxon>Pseudomonadati</taxon>
        <taxon>Spirochaetota</taxon>
        <taxon>Spirochaetia</taxon>
        <taxon>Leptospirales</taxon>
        <taxon>Leptospiraceae</taxon>
        <taxon>Leptospira</taxon>
    </lineage>
</organism>
<evidence type="ECO:0000313" key="1">
    <source>
        <dbReference type="EMBL" id="TGK37507.1"/>
    </source>
</evidence>
<accession>A0A5F1YHA9</accession>
<dbReference type="EMBL" id="RQFA01000014">
    <property type="protein sequence ID" value="TGK37507.1"/>
    <property type="molecule type" value="Genomic_DNA"/>
</dbReference>